<dbReference type="GO" id="GO:0004594">
    <property type="term" value="F:pantothenate kinase activity"/>
    <property type="evidence" value="ECO:0007669"/>
    <property type="project" value="UniProtKB-UniRule"/>
</dbReference>
<evidence type="ECO:0000256" key="16">
    <source>
        <dbReference type="SAM" id="MobiDB-lite"/>
    </source>
</evidence>
<evidence type="ECO:0000256" key="12">
    <source>
        <dbReference type="ARBA" id="ARBA00022993"/>
    </source>
</evidence>
<dbReference type="PIRSF" id="PIRSF000545">
    <property type="entry name" value="Pantothenate_kin"/>
    <property type="match status" value="1"/>
</dbReference>
<proteinExistence type="inferred from homology"/>
<feature type="domain" description="Phosphoribulokinase/uridine kinase" evidence="17">
    <location>
        <begin position="121"/>
        <end position="267"/>
    </location>
</feature>
<dbReference type="EC" id="2.7.1.33" evidence="5 14"/>
<keyword evidence="8 14" id="KW-0808">Transferase</keyword>
<keyword evidence="7 14" id="KW-0963">Cytoplasm</keyword>
<keyword evidence="19" id="KW-1185">Reference proteome</keyword>
<evidence type="ECO:0000256" key="9">
    <source>
        <dbReference type="ARBA" id="ARBA00022741"/>
    </source>
</evidence>
<evidence type="ECO:0000256" key="6">
    <source>
        <dbReference type="ARBA" id="ARBA00015080"/>
    </source>
</evidence>
<protein>
    <recommendedName>
        <fullName evidence="6 14">Pantothenate kinase</fullName>
        <ecNumber evidence="5 14">2.7.1.33</ecNumber>
    </recommendedName>
    <alternativeName>
        <fullName evidence="13 14">Pantothenic acid kinase</fullName>
    </alternativeName>
</protein>
<feature type="binding site" evidence="14">
    <location>
        <begin position="126"/>
        <end position="133"/>
    </location>
    <ligand>
        <name>ATP</name>
        <dbReference type="ChEBI" id="CHEBI:30616"/>
    </ligand>
</feature>
<keyword evidence="9 14" id="KW-0547">Nucleotide-binding</keyword>
<dbReference type="EMBL" id="RRUE01000002">
    <property type="protein sequence ID" value="RRN43897.1"/>
    <property type="molecule type" value="Genomic_DNA"/>
</dbReference>
<evidence type="ECO:0000256" key="2">
    <source>
        <dbReference type="ARBA" id="ARBA00004496"/>
    </source>
</evidence>
<evidence type="ECO:0000256" key="4">
    <source>
        <dbReference type="ARBA" id="ARBA00006087"/>
    </source>
</evidence>
<dbReference type="NCBIfam" id="TIGR00554">
    <property type="entry name" value="panK_bact"/>
    <property type="match status" value="1"/>
</dbReference>
<dbReference type="SUPFAM" id="SSF52540">
    <property type="entry name" value="P-loop containing nucleoside triphosphate hydrolases"/>
    <property type="match status" value="1"/>
</dbReference>
<comment type="pathway">
    <text evidence="3 14 15">Cofactor biosynthesis; coenzyme A biosynthesis; CoA from (R)-pantothenate: step 1/5.</text>
</comment>
<sequence>MPEGGEELCVSQEEKVGTVPNGDGSGKQDHPVRRAAVDDFATYERFSRADWAGLRSSTPLTLSEPELIALRGVNDEVSLQEVVDIYLPLSRLLNLHFRSAQALSGVRDDFLGRLVGVRPYVIGIAGSVAVGKSTFARVLQALMARWPDHPRVALVTTDGFLHPNSVLQARGLMKRKGFPQSYDRRRMIAFLAALKAGKAVVEAPVYSHQAYDILPNVVQRVEQPDVLIFEGLNVLQTWGAERGAGAPRASVTVSDFFDFSIYVDAEESDIERWYQRRFLSLQQTVFRRPDSYFHHYRDLTEAEALQMASDIWREINLRNLRENIAPTRERANLVVRKQADHRVGEILLRMI</sequence>
<dbReference type="Proteomes" id="UP000270261">
    <property type="component" value="Unassembled WGS sequence"/>
</dbReference>
<dbReference type="UniPathway" id="UPA00241">
    <property type="reaction ID" value="UER00352"/>
</dbReference>
<dbReference type="InterPro" id="IPR006083">
    <property type="entry name" value="PRK/URK"/>
</dbReference>
<evidence type="ECO:0000256" key="1">
    <source>
        <dbReference type="ARBA" id="ARBA00001206"/>
    </source>
</evidence>
<dbReference type="InterPro" id="IPR027417">
    <property type="entry name" value="P-loop_NTPase"/>
</dbReference>
<dbReference type="HAMAP" id="MF_00215">
    <property type="entry name" value="Pantothen_kinase_1"/>
    <property type="match status" value="1"/>
</dbReference>
<keyword evidence="10 14" id="KW-0418">Kinase</keyword>
<evidence type="ECO:0000256" key="7">
    <source>
        <dbReference type="ARBA" id="ARBA00022490"/>
    </source>
</evidence>
<evidence type="ECO:0000256" key="11">
    <source>
        <dbReference type="ARBA" id="ARBA00022840"/>
    </source>
</evidence>
<comment type="similarity">
    <text evidence="4 14 15">Belongs to the prokaryotic pantothenate kinase family.</text>
</comment>
<evidence type="ECO:0000313" key="18">
    <source>
        <dbReference type="EMBL" id="RRN43897.1"/>
    </source>
</evidence>
<reference evidence="18 19" key="1">
    <citation type="submission" date="2018-11" db="EMBL/GenBank/DDBJ databases">
        <title>Genome sequencing of Lautropia sp. KCOM 2505 (= ChDC F240).</title>
        <authorList>
            <person name="Kook J.-K."/>
            <person name="Park S.-N."/>
            <person name="Lim Y.K."/>
        </authorList>
    </citation>
    <scope>NUCLEOTIDE SEQUENCE [LARGE SCALE GENOMIC DNA]</scope>
    <source>
        <strain evidence="18 19">KCOM 2505</strain>
    </source>
</reference>
<evidence type="ECO:0000256" key="15">
    <source>
        <dbReference type="RuleBase" id="RU003530"/>
    </source>
</evidence>
<dbReference type="PANTHER" id="PTHR10285">
    <property type="entry name" value="URIDINE KINASE"/>
    <property type="match status" value="1"/>
</dbReference>
<evidence type="ECO:0000256" key="13">
    <source>
        <dbReference type="ARBA" id="ARBA00032866"/>
    </source>
</evidence>
<gene>
    <name evidence="14" type="primary">coaA</name>
    <name evidence="18" type="ORF">EHV23_10900</name>
</gene>
<dbReference type="Gene3D" id="3.40.50.300">
    <property type="entry name" value="P-loop containing nucleotide triphosphate hydrolases"/>
    <property type="match status" value="1"/>
</dbReference>
<evidence type="ECO:0000259" key="17">
    <source>
        <dbReference type="Pfam" id="PF00485"/>
    </source>
</evidence>
<dbReference type="GO" id="GO:0005737">
    <property type="term" value="C:cytoplasm"/>
    <property type="evidence" value="ECO:0007669"/>
    <property type="project" value="UniProtKB-SubCell"/>
</dbReference>
<evidence type="ECO:0000256" key="8">
    <source>
        <dbReference type="ARBA" id="ARBA00022679"/>
    </source>
</evidence>
<dbReference type="AlphaFoldDB" id="A0A426FMI2"/>
<keyword evidence="12 14" id="KW-0173">Coenzyme A biosynthesis</keyword>
<comment type="catalytic activity">
    <reaction evidence="1 14 15">
        <text>(R)-pantothenate + ATP = (R)-4'-phosphopantothenate + ADP + H(+)</text>
        <dbReference type="Rhea" id="RHEA:16373"/>
        <dbReference type="ChEBI" id="CHEBI:10986"/>
        <dbReference type="ChEBI" id="CHEBI:15378"/>
        <dbReference type="ChEBI" id="CHEBI:29032"/>
        <dbReference type="ChEBI" id="CHEBI:30616"/>
        <dbReference type="ChEBI" id="CHEBI:456216"/>
        <dbReference type="EC" id="2.7.1.33"/>
    </reaction>
</comment>
<comment type="caution">
    <text evidence="18">The sequence shown here is derived from an EMBL/GenBank/DDBJ whole genome shotgun (WGS) entry which is preliminary data.</text>
</comment>
<organism evidence="18 19">
    <name type="scientific">Lautropia dentalis</name>
    <dbReference type="NCBI Taxonomy" id="2490857"/>
    <lineage>
        <taxon>Bacteria</taxon>
        <taxon>Pseudomonadati</taxon>
        <taxon>Pseudomonadota</taxon>
        <taxon>Betaproteobacteria</taxon>
        <taxon>Burkholderiales</taxon>
        <taxon>Burkholderiaceae</taxon>
        <taxon>Lautropia</taxon>
    </lineage>
</organism>
<evidence type="ECO:0000313" key="19">
    <source>
        <dbReference type="Proteomes" id="UP000270261"/>
    </source>
</evidence>
<dbReference type="GO" id="GO:0015937">
    <property type="term" value="P:coenzyme A biosynthetic process"/>
    <property type="evidence" value="ECO:0007669"/>
    <property type="project" value="UniProtKB-UniRule"/>
</dbReference>
<evidence type="ECO:0000256" key="3">
    <source>
        <dbReference type="ARBA" id="ARBA00005225"/>
    </source>
</evidence>
<accession>A0A426FMI2</accession>
<evidence type="ECO:0000256" key="14">
    <source>
        <dbReference type="HAMAP-Rule" id="MF_00215"/>
    </source>
</evidence>
<dbReference type="CDD" id="cd02025">
    <property type="entry name" value="PanK"/>
    <property type="match status" value="1"/>
</dbReference>
<evidence type="ECO:0000256" key="5">
    <source>
        <dbReference type="ARBA" id="ARBA00012102"/>
    </source>
</evidence>
<dbReference type="OrthoDB" id="1550976at2"/>
<dbReference type="InterPro" id="IPR004566">
    <property type="entry name" value="PanK"/>
</dbReference>
<evidence type="ECO:0000256" key="10">
    <source>
        <dbReference type="ARBA" id="ARBA00022777"/>
    </source>
</evidence>
<comment type="subcellular location">
    <subcellularLocation>
        <location evidence="2 14 15">Cytoplasm</location>
    </subcellularLocation>
</comment>
<dbReference type="GO" id="GO:0005524">
    <property type="term" value="F:ATP binding"/>
    <property type="evidence" value="ECO:0007669"/>
    <property type="project" value="UniProtKB-UniRule"/>
</dbReference>
<keyword evidence="11 14" id="KW-0067">ATP-binding</keyword>
<feature type="region of interest" description="Disordered" evidence="16">
    <location>
        <begin position="1"/>
        <end position="30"/>
    </location>
</feature>
<name>A0A426FMI2_9BURK</name>
<dbReference type="Pfam" id="PF00485">
    <property type="entry name" value="PRK"/>
    <property type="match status" value="1"/>
</dbReference>